<gene>
    <name evidence="2" type="ORF">M011DRAFT_479417</name>
</gene>
<keyword evidence="3" id="KW-1185">Reference proteome</keyword>
<organism evidence="2 3">
    <name type="scientific">Sporormia fimetaria CBS 119925</name>
    <dbReference type="NCBI Taxonomy" id="1340428"/>
    <lineage>
        <taxon>Eukaryota</taxon>
        <taxon>Fungi</taxon>
        <taxon>Dikarya</taxon>
        <taxon>Ascomycota</taxon>
        <taxon>Pezizomycotina</taxon>
        <taxon>Dothideomycetes</taxon>
        <taxon>Pleosporomycetidae</taxon>
        <taxon>Pleosporales</taxon>
        <taxon>Sporormiaceae</taxon>
        <taxon>Sporormia</taxon>
    </lineage>
</organism>
<reference evidence="2" key="1">
    <citation type="journal article" date="2020" name="Stud. Mycol.">
        <title>101 Dothideomycetes genomes: a test case for predicting lifestyles and emergence of pathogens.</title>
        <authorList>
            <person name="Haridas S."/>
            <person name="Albert R."/>
            <person name="Binder M."/>
            <person name="Bloem J."/>
            <person name="Labutti K."/>
            <person name="Salamov A."/>
            <person name="Andreopoulos B."/>
            <person name="Baker S."/>
            <person name="Barry K."/>
            <person name="Bills G."/>
            <person name="Bluhm B."/>
            <person name="Cannon C."/>
            <person name="Castanera R."/>
            <person name="Culley D."/>
            <person name="Daum C."/>
            <person name="Ezra D."/>
            <person name="Gonzalez J."/>
            <person name="Henrissat B."/>
            <person name="Kuo A."/>
            <person name="Liang C."/>
            <person name="Lipzen A."/>
            <person name="Lutzoni F."/>
            <person name="Magnuson J."/>
            <person name="Mondo S."/>
            <person name="Nolan M."/>
            <person name="Ohm R."/>
            <person name="Pangilinan J."/>
            <person name="Park H.-J."/>
            <person name="Ramirez L."/>
            <person name="Alfaro M."/>
            <person name="Sun H."/>
            <person name="Tritt A."/>
            <person name="Yoshinaga Y."/>
            <person name="Zwiers L.-H."/>
            <person name="Turgeon B."/>
            <person name="Goodwin S."/>
            <person name="Spatafora J."/>
            <person name="Crous P."/>
            <person name="Grigoriev I."/>
        </authorList>
    </citation>
    <scope>NUCLEOTIDE SEQUENCE</scope>
    <source>
        <strain evidence="2">CBS 119925</strain>
    </source>
</reference>
<evidence type="ECO:0000313" key="2">
    <source>
        <dbReference type="EMBL" id="KAF2744945.1"/>
    </source>
</evidence>
<sequence>MCFLSKERLVALICASAVFATPLKSEPISTHTLESRQENCPTDYTSQNGLRFTGYCDKCIVGYDVFENGNAVDGKIMSMEDCMERCSRFSGEVGATYSGGCFAIVYALGDGNCWIKNNTVGTSDMIDAPQDSKMHVAFPDRTQL</sequence>
<protein>
    <recommendedName>
        <fullName evidence="4">Apple domain-containing protein</fullName>
    </recommendedName>
</protein>
<name>A0A6A6V387_9PLEO</name>
<feature type="chain" id="PRO_5025364220" description="Apple domain-containing protein" evidence="1">
    <location>
        <begin position="21"/>
        <end position="144"/>
    </location>
</feature>
<evidence type="ECO:0000313" key="3">
    <source>
        <dbReference type="Proteomes" id="UP000799440"/>
    </source>
</evidence>
<feature type="signal peptide" evidence="1">
    <location>
        <begin position="1"/>
        <end position="20"/>
    </location>
</feature>
<keyword evidence="1" id="KW-0732">Signal</keyword>
<dbReference type="Proteomes" id="UP000799440">
    <property type="component" value="Unassembled WGS sequence"/>
</dbReference>
<accession>A0A6A6V387</accession>
<evidence type="ECO:0008006" key="4">
    <source>
        <dbReference type="Google" id="ProtNLM"/>
    </source>
</evidence>
<dbReference type="AlphaFoldDB" id="A0A6A6V387"/>
<dbReference type="EMBL" id="MU006585">
    <property type="protein sequence ID" value="KAF2744945.1"/>
    <property type="molecule type" value="Genomic_DNA"/>
</dbReference>
<evidence type="ECO:0000256" key="1">
    <source>
        <dbReference type="SAM" id="SignalP"/>
    </source>
</evidence>
<proteinExistence type="predicted"/>
<dbReference type="OrthoDB" id="3943216at2759"/>